<feature type="region of interest" description="Disordered" evidence="1">
    <location>
        <begin position="67"/>
        <end position="92"/>
    </location>
</feature>
<gene>
    <name evidence="2" type="ORF">T03_9127</name>
</gene>
<accession>A0A0V1D141</accession>
<name>A0A0V1D141_TRIBR</name>
<proteinExistence type="predicted"/>
<evidence type="ECO:0000256" key="1">
    <source>
        <dbReference type="SAM" id="MobiDB-lite"/>
    </source>
</evidence>
<keyword evidence="3" id="KW-1185">Reference proteome</keyword>
<sequence length="92" mass="9931">MAGTHAGPIASRAFLSPLHHSARETPLGTASASDQHNPAYFHPAAVYAGKTQRRTSLSRCAHRRLQTGLISVHRNRPSPGRTKPSLRPAPPH</sequence>
<reference evidence="2 3" key="1">
    <citation type="submission" date="2015-01" db="EMBL/GenBank/DDBJ databases">
        <title>Evolution of Trichinella species and genotypes.</title>
        <authorList>
            <person name="Korhonen P.K."/>
            <person name="Edoardo P."/>
            <person name="Giuseppe L.R."/>
            <person name="Gasser R.B."/>
        </authorList>
    </citation>
    <scope>NUCLEOTIDE SEQUENCE [LARGE SCALE GENOMIC DNA]</scope>
    <source>
        <strain evidence="2">ISS120</strain>
    </source>
</reference>
<dbReference type="EMBL" id="JYDI01000059">
    <property type="protein sequence ID" value="KRY55172.1"/>
    <property type="molecule type" value="Genomic_DNA"/>
</dbReference>
<feature type="region of interest" description="Disordered" evidence="1">
    <location>
        <begin position="1"/>
        <end position="37"/>
    </location>
</feature>
<protein>
    <submittedName>
        <fullName evidence="2">Uncharacterized protein</fullName>
    </submittedName>
</protein>
<dbReference type="AlphaFoldDB" id="A0A0V1D141"/>
<dbReference type="Proteomes" id="UP000054653">
    <property type="component" value="Unassembled WGS sequence"/>
</dbReference>
<evidence type="ECO:0000313" key="2">
    <source>
        <dbReference type="EMBL" id="KRY55172.1"/>
    </source>
</evidence>
<comment type="caution">
    <text evidence="2">The sequence shown here is derived from an EMBL/GenBank/DDBJ whole genome shotgun (WGS) entry which is preliminary data.</text>
</comment>
<evidence type="ECO:0000313" key="3">
    <source>
        <dbReference type="Proteomes" id="UP000054653"/>
    </source>
</evidence>
<organism evidence="2 3">
    <name type="scientific">Trichinella britovi</name>
    <name type="common">Parasitic roundworm</name>
    <dbReference type="NCBI Taxonomy" id="45882"/>
    <lineage>
        <taxon>Eukaryota</taxon>
        <taxon>Metazoa</taxon>
        <taxon>Ecdysozoa</taxon>
        <taxon>Nematoda</taxon>
        <taxon>Enoplea</taxon>
        <taxon>Dorylaimia</taxon>
        <taxon>Trichinellida</taxon>
        <taxon>Trichinellidae</taxon>
        <taxon>Trichinella</taxon>
    </lineage>
</organism>